<evidence type="ECO:0008006" key="4">
    <source>
        <dbReference type="Google" id="ProtNLM"/>
    </source>
</evidence>
<dbReference type="PATRIC" id="fig|1029756.8.peg.2971"/>
<dbReference type="RefSeq" id="WP_023788169.1">
    <property type="nucleotide sequence ID" value="NC_022997.1"/>
</dbReference>
<dbReference type="InterPro" id="IPR011050">
    <property type="entry name" value="Pectin_lyase_fold/virulence"/>
</dbReference>
<name>V5SIG7_9HYPH</name>
<keyword evidence="3" id="KW-1185">Reference proteome</keyword>
<dbReference type="AlphaFoldDB" id="V5SIG7"/>
<accession>V5SIG7</accession>
<dbReference type="Gene3D" id="2.160.20.10">
    <property type="entry name" value="Single-stranded right-handed beta-helix, Pectin lyase-like"/>
    <property type="match status" value="1"/>
</dbReference>
<feature type="signal peptide" evidence="1">
    <location>
        <begin position="1"/>
        <end position="33"/>
    </location>
</feature>
<dbReference type="OrthoDB" id="7273921at2"/>
<keyword evidence="1" id="KW-0732">Signal</keyword>
<dbReference type="STRING" id="1029756.W911_14275"/>
<reference evidence="2 3" key="1">
    <citation type="journal article" date="2014" name="Genome Announc.">
        <title>Complete Genome Sequence of Hyphomicrobium nitrativorans Strain NL23, a Denitrifying Bacterium Isolated from Biofilm of a Methanol-Fed Denitrification System Treating Seawater at the Montreal Biodome.</title>
        <authorList>
            <person name="Martineau C."/>
            <person name="Villeneuve C."/>
            <person name="Mauffrey F."/>
            <person name="Villemur R."/>
        </authorList>
    </citation>
    <scope>NUCLEOTIDE SEQUENCE [LARGE SCALE GENOMIC DNA]</scope>
    <source>
        <strain evidence="2">NL23</strain>
    </source>
</reference>
<dbReference type="SUPFAM" id="SSF51126">
    <property type="entry name" value="Pectin lyase-like"/>
    <property type="match status" value="1"/>
</dbReference>
<gene>
    <name evidence="2" type="ORF">W911_14275</name>
</gene>
<dbReference type="HOGENOM" id="CLU_857311_0_0_5"/>
<evidence type="ECO:0000313" key="2">
    <source>
        <dbReference type="EMBL" id="AHB50313.1"/>
    </source>
</evidence>
<sequence>MRWTNHNGILTPNRRHILGGLAALGMTPSAVVAAQSPSIVDDYGAVGDGVTDDRVAFTDAFNDINAGVINRLRIPTLPGASPTAPTKYRISGPLPIIEAQGFRIDGDSMWETQLIRDYNATAGEGFIDIRGPSIGWTLSNLTIASATGRTGGSAVQVMAGATTGYTGGKSLLENLNLTAYGTNCWDYTLWLNGSLKTDAPTGLRTMTLRNVEVFGAVGYSAIISAIVGLSWHGGGCWPASGTGAQSGAILLTGSTAVPSSSVMVSILGCNGLVLSNCHHGVIDCSNIGAIGGVSVSAANTCSNFYVRGPRSGTTSLNWVASSIM</sequence>
<evidence type="ECO:0000256" key="1">
    <source>
        <dbReference type="SAM" id="SignalP"/>
    </source>
</evidence>
<dbReference type="Proteomes" id="UP000018542">
    <property type="component" value="Chromosome"/>
</dbReference>
<dbReference type="InterPro" id="IPR012334">
    <property type="entry name" value="Pectin_lyas_fold"/>
</dbReference>
<feature type="chain" id="PRO_5004740770" description="Pectate lyase superfamily protein domain-containing protein" evidence="1">
    <location>
        <begin position="34"/>
        <end position="324"/>
    </location>
</feature>
<organism evidence="2 3">
    <name type="scientific">Hyphomicrobium nitrativorans NL23</name>
    <dbReference type="NCBI Taxonomy" id="1029756"/>
    <lineage>
        <taxon>Bacteria</taxon>
        <taxon>Pseudomonadati</taxon>
        <taxon>Pseudomonadota</taxon>
        <taxon>Alphaproteobacteria</taxon>
        <taxon>Hyphomicrobiales</taxon>
        <taxon>Hyphomicrobiaceae</taxon>
        <taxon>Hyphomicrobium</taxon>
    </lineage>
</organism>
<protein>
    <recommendedName>
        <fullName evidence="4">Pectate lyase superfamily protein domain-containing protein</fullName>
    </recommendedName>
</protein>
<dbReference type="KEGG" id="hni:W911_14275"/>
<dbReference type="EMBL" id="CP006912">
    <property type="protein sequence ID" value="AHB50313.1"/>
    <property type="molecule type" value="Genomic_DNA"/>
</dbReference>
<proteinExistence type="predicted"/>
<evidence type="ECO:0000313" key="3">
    <source>
        <dbReference type="Proteomes" id="UP000018542"/>
    </source>
</evidence>